<accession>A0ACC0K877</accession>
<protein>
    <submittedName>
        <fullName evidence="1">Uncharacterized protein</fullName>
    </submittedName>
</protein>
<dbReference type="EMBL" id="CM046124">
    <property type="protein sequence ID" value="KAI8432584.1"/>
    <property type="molecule type" value="Genomic_DNA"/>
</dbReference>
<proteinExistence type="predicted"/>
<name>A0ACC0K877_CHOFU</name>
<evidence type="ECO:0000313" key="2">
    <source>
        <dbReference type="Proteomes" id="UP001064048"/>
    </source>
</evidence>
<dbReference type="Proteomes" id="UP001064048">
    <property type="component" value="Chromosome 24"/>
</dbReference>
<organism evidence="1 2">
    <name type="scientific">Choristoneura fumiferana</name>
    <name type="common">Spruce budworm moth</name>
    <name type="synonym">Archips fumiferana</name>
    <dbReference type="NCBI Taxonomy" id="7141"/>
    <lineage>
        <taxon>Eukaryota</taxon>
        <taxon>Metazoa</taxon>
        <taxon>Ecdysozoa</taxon>
        <taxon>Arthropoda</taxon>
        <taxon>Hexapoda</taxon>
        <taxon>Insecta</taxon>
        <taxon>Pterygota</taxon>
        <taxon>Neoptera</taxon>
        <taxon>Endopterygota</taxon>
        <taxon>Lepidoptera</taxon>
        <taxon>Glossata</taxon>
        <taxon>Ditrysia</taxon>
        <taxon>Tortricoidea</taxon>
        <taxon>Tortricidae</taxon>
        <taxon>Tortricinae</taxon>
        <taxon>Choristoneura</taxon>
    </lineage>
</organism>
<keyword evidence="2" id="KW-1185">Reference proteome</keyword>
<gene>
    <name evidence="1" type="ORF">MSG28_013571</name>
</gene>
<reference evidence="1 2" key="1">
    <citation type="journal article" date="2022" name="Genome Biol. Evol.">
        <title>The Spruce Budworm Genome: Reconstructing the Evolutionary History of Antifreeze Proteins.</title>
        <authorList>
            <person name="Beliveau C."/>
            <person name="Gagne P."/>
            <person name="Picq S."/>
            <person name="Vernygora O."/>
            <person name="Keeling C.I."/>
            <person name="Pinkney K."/>
            <person name="Doucet D."/>
            <person name="Wen F."/>
            <person name="Johnston J.S."/>
            <person name="Maaroufi H."/>
            <person name="Boyle B."/>
            <person name="Laroche J."/>
            <person name="Dewar K."/>
            <person name="Juretic N."/>
            <person name="Blackburn G."/>
            <person name="Nisole A."/>
            <person name="Brunet B."/>
            <person name="Brandao M."/>
            <person name="Lumley L."/>
            <person name="Duan J."/>
            <person name="Quan G."/>
            <person name="Lucarotti C.J."/>
            <person name="Roe A.D."/>
            <person name="Sperling F.A.H."/>
            <person name="Levesque R.C."/>
            <person name="Cusson M."/>
        </authorList>
    </citation>
    <scope>NUCLEOTIDE SEQUENCE [LARGE SCALE GENOMIC DNA]</scope>
    <source>
        <strain evidence="1">Glfc:IPQL:Cfum</strain>
    </source>
</reference>
<sequence>MGKIGGSLKCATESNNAQCPSDHQEIEPQHLDPVTPASSPSRVLPSEVECLPGSEWESNCHSCRCSTEGAAECRRLSSCNSPYTEPIRCKPNTSFVQECNTCTCLEKGEVQCTRMECIKMPARAPSKEALPMGQDCAPGSEWKSGCNDCKCSPEGLRICASIGCPEGQETEPLLRCAPHSLWKKECNTCWCTSDGRAMCTRIGCGGISSDMHFSDDESEPDSQEVQPGRLSKVPKIVDNILIGFKENDETNDDDGPAIALDEYNLTEMNLKDLDDFVDNYVETPGQYTKFYNNLEGLDVKRLKGPFTDYKIQDENNHILNNQQESKETVKIVQSDVLSEEELKVLETSYINHNKHNVRVDADLKSVNNELGELETLDGNERNNQAMHHVIKRSVCKPNQDFQNECNTCKCSATGQSYECTQNECMDKDKEDLDKEVEVFMENEGVDHIERHSVCKPSSTFFVSCNPCHCNADGTDFSCTNKPCPPPEDVEVFHELNAVKSALKANVTKKKVCVENRMFIMNCNTCWCNEDGTSYMCTRRVCIPDLPDEPEVEDSKPEKLRIIKRECRPDEVFELDCNMCRCDPDGKSFSCTRRACVDEDIKDVKEPPKTCKPDQEFRMDCNKCLCDSAGQNFSCTRIDCNALNNNNNGGTRRRRDVSHKVPADCVPGSVFDQGCNVCRCTEDGGHAICTLKRCPNKEDNKVSISPRLPCLATEFVRGPCHDCLCTMEGLYHCRQVPCRENLTEQMFVTRCQPLQVYQVRHIICECTSFGRWRSESCQNVFKFMQTIWSRPQKKLQARVTCEPGILYVVGCNVCICPESGLINEAKCSNRRCVKSKTAKCQFGDLIRGDDQLCACTNANVFVNDFCVQIGDRHIQPVQHKKIFELLNLERSWLQEECIPEEKYWIDCNNCTCDKFGSLQCTNNDCVLPELDDDTTFRRKYIHSLPELKDENQTCTPGNTYRVHCNTCVCSAIGKLHCTTMVCLDQLVDSIEPLMKRQ</sequence>
<evidence type="ECO:0000313" key="1">
    <source>
        <dbReference type="EMBL" id="KAI8432584.1"/>
    </source>
</evidence>
<comment type="caution">
    <text evidence="1">The sequence shown here is derived from an EMBL/GenBank/DDBJ whole genome shotgun (WGS) entry which is preliminary data.</text>
</comment>